<evidence type="ECO:0000313" key="4">
    <source>
        <dbReference type="Proteomes" id="UP000003240"/>
    </source>
</evidence>
<dbReference type="AlphaFoldDB" id="F7NL21"/>
<dbReference type="eggNOG" id="ENOG502ZAXF">
    <property type="taxonomic scope" value="Bacteria"/>
</dbReference>
<comment type="caution">
    <text evidence="3">The sequence shown here is derived from an EMBL/GenBank/DDBJ whole genome shotgun (WGS) entry which is preliminary data.</text>
</comment>
<organism evidence="3 4">
    <name type="scientific">Acetonema longum DSM 6540</name>
    <dbReference type="NCBI Taxonomy" id="1009370"/>
    <lineage>
        <taxon>Bacteria</taxon>
        <taxon>Bacillati</taxon>
        <taxon>Bacillota</taxon>
        <taxon>Negativicutes</taxon>
        <taxon>Acetonemataceae</taxon>
        <taxon>Acetonema</taxon>
    </lineage>
</organism>
<dbReference type="RefSeq" id="WP_004096801.1">
    <property type="nucleotide sequence ID" value="NZ_AFGF01000126.1"/>
</dbReference>
<evidence type="ECO:0000313" key="3">
    <source>
        <dbReference type="EMBL" id="EGO63126.1"/>
    </source>
</evidence>
<keyword evidence="4" id="KW-1185">Reference proteome</keyword>
<evidence type="ECO:0000256" key="1">
    <source>
        <dbReference type="SAM" id="Coils"/>
    </source>
</evidence>
<dbReference type="Proteomes" id="UP000003240">
    <property type="component" value="Unassembled WGS sequence"/>
</dbReference>
<dbReference type="STRING" id="1009370.ALO_13967"/>
<feature type="coiled-coil region" evidence="1">
    <location>
        <begin position="110"/>
        <end position="163"/>
    </location>
</feature>
<accession>F7NL21</accession>
<sequence length="492" mass="53841">MNVSTITPAQQPAATPVTTQQAVAEQPAAQPVLSTHAALSSGQGFQVNLGNIFRSALENLSLLLNQQESMLRHLSPDVANAVRTALKQPFLLQETLPQGFVSLMKAPKMLSEQMTQLAALLEDAAKLQQQAPRGVPQDIQKALAETEKQIRQVLTQIKTAVDQSKAAEQSVRTNAGLTHKNALPGQTQATLSQTASSSTVASPQTWVQGKMTAPSQEVFAGPQQSKQASSRPAAREITSGRMDNLPASGRLALLTTQVLDRPQQEQMVKTLFQQMFASANKGILENPAAAKQAQRTETQEQSLLRQMADQAEKSMPKIIQQAASRYDTPQLKQAWTALRMNEALAWAKQPRETLAKDAQIVKEIAASIQQTVSFAAETQGKGQTTLNFSLPLYFGDALEPYPAHIHIFNQQEDDSTAETTEFETWMKISLMTEHMGQVDTVFRLYKKELLDIRVLFSNEEAAEMFNGFVPAIRAGFNDAGFSLKLADIMIGT</sequence>
<dbReference type="EMBL" id="AFGF01000126">
    <property type="protein sequence ID" value="EGO63126.1"/>
    <property type="molecule type" value="Genomic_DNA"/>
</dbReference>
<evidence type="ECO:0000256" key="2">
    <source>
        <dbReference type="SAM" id="MobiDB-lite"/>
    </source>
</evidence>
<dbReference type="OrthoDB" id="1672732at2"/>
<feature type="compositionally biased region" description="Low complexity" evidence="2">
    <location>
        <begin position="186"/>
        <end position="205"/>
    </location>
</feature>
<reference evidence="3 4" key="1">
    <citation type="journal article" date="2011" name="EMBO J.">
        <title>Structural diversity of bacterial flagellar motors.</title>
        <authorList>
            <person name="Chen S."/>
            <person name="Beeby M."/>
            <person name="Murphy G.E."/>
            <person name="Leadbetter J.R."/>
            <person name="Hendrixson D.R."/>
            <person name="Briegel A."/>
            <person name="Li Z."/>
            <person name="Shi J."/>
            <person name="Tocheva E.I."/>
            <person name="Muller A."/>
            <person name="Dobro M.J."/>
            <person name="Jensen G.J."/>
        </authorList>
    </citation>
    <scope>NUCLEOTIDE SEQUENCE [LARGE SCALE GENOMIC DNA]</scope>
    <source>
        <strain evidence="3 4">DSM 6540</strain>
    </source>
</reference>
<name>F7NL21_9FIRM</name>
<feature type="region of interest" description="Disordered" evidence="2">
    <location>
        <begin position="170"/>
        <end position="244"/>
    </location>
</feature>
<keyword evidence="1" id="KW-0175">Coiled coil</keyword>
<gene>
    <name evidence="3" type="ORF">ALO_13967</name>
</gene>
<protein>
    <submittedName>
        <fullName evidence="3">Uncharacterized protein</fullName>
    </submittedName>
</protein>
<proteinExistence type="predicted"/>